<dbReference type="EMBL" id="CATOUU010000524">
    <property type="protein sequence ID" value="CAI9932760.1"/>
    <property type="molecule type" value="Genomic_DNA"/>
</dbReference>
<evidence type="ECO:0000313" key="3">
    <source>
        <dbReference type="Proteomes" id="UP001642409"/>
    </source>
</evidence>
<evidence type="ECO:0000313" key="1">
    <source>
        <dbReference type="EMBL" id="CAI9932760.1"/>
    </source>
</evidence>
<proteinExistence type="predicted"/>
<evidence type="ECO:0000313" key="2">
    <source>
        <dbReference type="EMBL" id="CAL6116921.1"/>
    </source>
</evidence>
<reference evidence="1" key="1">
    <citation type="submission" date="2023-06" db="EMBL/GenBank/DDBJ databases">
        <authorList>
            <person name="Kurt Z."/>
        </authorList>
    </citation>
    <scope>NUCLEOTIDE SEQUENCE</scope>
</reference>
<name>A0AA86P720_9EUKA</name>
<reference evidence="2 3" key="2">
    <citation type="submission" date="2024-07" db="EMBL/GenBank/DDBJ databases">
        <authorList>
            <person name="Akdeniz Z."/>
        </authorList>
    </citation>
    <scope>NUCLEOTIDE SEQUENCE [LARGE SCALE GENOMIC DNA]</scope>
</reference>
<organism evidence="1">
    <name type="scientific">Hexamita inflata</name>
    <dbReference type="NCBI Taxonomy" id="28002"/>
    <lineage>
        <taxon>Eukaryota</taxon>
        <taxon>Metamonada</taxon>
        <taxon>Diplomonadida</taxon>
        <taxon>Hexamitidae</taxon>
        <taxon>Hexamitinae</taxon>
        <taxon>Hexamita</taxon>
    </lineage>
</organism>
<keyword evidence="3" id="KW-1185">Reference proteome</keyword>
<comment type="caution">
    <text evidence="1">The sequence shown here is derived from an EMBL/GenBank/DDBJ whole genome shotgun (WGS) entry which is preliminary data.</text>
</comment>
<gene>
    <name evidence="1" type="ORF">HINF_LOCUS20405</name>
    <name evidence="2" type="ORF">HINF_LOCUS79248</name>
</gene>
<dbReference type="AlphaFoldDB" id="A0AA86P720"/>
<sequence>MYYSIYATDDPDIQSQIFCKSVSQLALILCQILFNEADKFTQKLPLSTNPSQQTQCDPLNSKESTQSHVEFYCNTEYQSPAIHTPYMLTVCCAQTSMHCLVSFPIQIIVKPVVPTLFMERSTQTESDEILTYKLDFSQDTIQAVCAYTLK</sequence>
<dbReference type="Proteomes" id="UP001642409">
    <property type="component" value="Unassembled WGS sequence"/>
</dbReference>
<dbReference type="EMBL" id="CAXDID020001123">
    <property type="protein sequence ID" value="CAL6116921.1"/>
    <property type="molecule type" value="Genomic_DNA"/>
</dbReference>
<accession>A0AA86P720</accession>
<protein>
    <submittedName>
        <fullName evidence="2">Hypothetical_protein</fullName>
    </submittedName>
</protein>